<evidence type="ECO:0000313" key="1">
    <source>
        <dbReference type="EMBL" id="KAI3355090.1"/>
    </source>
</evidence>
<sequence>MCIKSEQTRIQDQLKTVFIVIVFFFPGGHTTEILRLMECLSAAYTPRHYIIADTDSMSEEKITTFESLKQHSDSESQFSICRIPRSREVHQSWSSSVITSLNALWYSVPLVFKHRPDMLSPPLKGSGVYSHLTEGLIFQIAQKYDPQKEEELSFWIEEVTGMSIGDNFQKGLKDGVILCELINKLQPGSVKKINLSQLNWHKLENLGNFIKAILAYGLKPNDIFEANDLFENGNMTQVQTTLLALASMAKTKGMDTKIDIGVKYADKQARHFDNEKIKAGQCVIGLQMGTNKCASQAGMTAYGTRRHLYDPKTQTDKPYDQTTISLQMGTNKGASQAGMSAPGTRRDIYDQKVALQPLDNSTISLQMGTNKVASQRGMSVYGLGRQVYDPKYCAPPTEPVIHTNGSQGTGTNGSEISDSDYQAEFQEDEYHRGYHDDYSSNYNDQGIDY</sequence>
<keyword evidence="2" id="KW-1185">Reference proteome</keyword>
<comment type="caution">
    <text evidence="1">The sequence shown here is derived from an EMBL/GenBank/DDBJ whole genome shotgun (WGS) entry which is preliminary data.</text>
</comment>
<reference evidence="1" key="1">
    <citation type="submission" date="2022-04" db="EMBL/GenBank/DDBJ databases">
        <title>Jade perch genome.</title>
        <authorList>
            <person name="Chao B."/>
        </authorList>
    </citation>
    <scope>NUCLEOTIDE SEQUENCE</scope>
    <source>
        <strain evidence="1">CB-2022</strain>
    </source>
</reference>
<dbReference type="EMBL" id="CM041551">
    <property type="protein sequence ID" value="KAI3355090.1"/>
    <property type="molecule type" value="Genomic_DNA"/>
</dbReference>
<dbReference type="Proteomes" id="UP000831701">
    <property type="component" value="Chromosome 21"/>
</dbReference>
<organism evidence="1 2">
    <name type="scientific">Scortum barcoo</name>
    <name type="common">barcoo grunter</name>
    <dbReference type="NCBI Taxonomy" id="214431"/>
    <lineage>
        <taxon>Eukaryota</taxon>
        <taxon>Metazoa</taxon>
        <taxon>Chordata</taxon>
        <taxon>Craniata</taxon>
        <taxon>Vertebrata</taxon>
        <taxon>Euteleostomi</taxon>
        <taxon>Actinopterygii</taxon>
        <taxon>Neopterygii</taxon>
        <taxon>Teleostei</taxon>
        <taxon>Neoteleostei</taxon>
        <taxon>Acanthomorphata</taxon>
        <taxon>Eupercaria</taxon>
        <taxon>Centrarchiformes</taxon>
        <taxon>Terapontoidei</taxon>
        <taxon>Terapontidae</taxon>
        <taxon>Scortum</taxon>
    </lineage>
</organism>
<gene>
    <name evidence="1" type="ORF">L3Q82_017861</name>
</gene>
<protein>
    <submittedName>
        <fullName evidence="1">Uncharacterized protein</fullName>
    </submittedName>
</protein>
<name>A0ACB8VHZ6_9TELE</name>
<accession>A0ACB8VHZ6</accession>
<evidence type="ECO:0000313" key="2">
    <source>
        <dbReference type="Proteomes" id="UP000831701"/>
    </source>
</evidence>
<proteinExistence type="predicted"/>